<keyword evidence="3" id="KW-0479">Metal-binding</keyword>
<evidence type="ECO:0000256" key="7">
    <source>
        <dbReference type="ARBA" id="ARBA00023015"/>
    </source>
</evidence>
<evidence type="ECO:0000256" key="1">
    <source>
        <dbReference type="ARBA" id="ARBA00004123"/>
    </source>
</evidence>
<dbReference type="PANTHER" id="PTHR11618:SF13">
    <property type="entry name" value="TRANSCRIPTION INITIATION FACTOR IIB"/>
    <property type="match status" value="1"/>
</dbReference>
<evidence type="ECO:0000256" key="11">
    <source>
        <dbReference type="PROSITE-ProRule" id="PRU00469"/>
    </source>
</evidence>
<evidence type="ECO:0000256" key="4">
    <source>
        <dbReference type="ARBA" id="ARBA00022737"/>
    </source>
</evidence>
<dbReference type="Pfam" id="PF08271">
    <property type="entry name" value="Zn_Ribbon_TF"/>
    <property type="match status" value="1"/>
</dbReference>
<keyword evidence="6" id="KW-0862">Zinc</keyword>
<dbReference type="Gene3D" id="1.10.472.170">
    <property type="match status" value="1"/>
</dbReference>
<dbReference type="SUPFAM" id="SSF47954">
    <property type="entry name" value="Cyclin-like"/>
    <property type="match status" value="2"/>
</dbReference>
<evidence type="ECO:0000256" key="8">
    <source>
        <dbReference type="ARBA" id="ARBA00023163"/>
    </source>
</evidence>
<dbReference type="InterPro" id="IPR036915">
    <property type="entry name" value="Cyclin-like_sf"/>
</dbReference>
<dbReference type="FunFam" id="1.10.472.10:FF:000019">
    <property type="entry name" value="transcription initiation factor IIB"/>
    <property type="match status" value="1"/>
</dbReference>
<dbReference type="GO" id="GO:0017025">
    <property type="term" value="F:TBP-class protein binding"/>
    <property type="evidence" value="ECO:0007669"/>
    <property type="project" value="InterPro"/>
</dbReference>
<evidence type="ECO:0000313" key="13">
    <source>
        <dbReference type="EMBL" id="KAJ6225081.1"/>
    </source>
</evidence>
<dbReference type="Pfam" id="PF00382">
    <property type="entry name" value="TFIIB"/>
    <property type="match status" value="2"/>
</dbReference>
<evidence type="ECO:0000256" key="5">
    <source>
        <dbReference type="ARBA" id="ARBA00022771"/>
    </source>
</evidence>
<dbReference type="SMART" id="SM00385">
    <property type="entry name" value="CYCLIN"/>
    <property type="match status" value="2"/>
</dbReference>
<evidence type="ECO:0000256" key="6">
    <source>
        <dbReference type="ARBA" id="ARBA00022833"/>
    </source>
</evidence>
<keyword evidence="14" id="KW-1185">Reference proteome</keyword>
<organism evidence="13 14">
    <name type="scientific">Blomia tropicalis</name>
    <name type="common">Mite</name>
    <dbReference type="NCBI Taxonomy" id="40697"/>
    <lineage>
        <taxon>Eukaryota</taxon>
        <taxon>Metazoa</taxon>
        <taxon>Ecdysozoa</taxon>
        <taxon>Arthropoda</taxon>
        <taxon>Chelicerata</taxon>
        <taxon>Arachnida</taxon>
        <taxon>Acari</taxon>
        <taxon>Acariformes</taxon>
        <taxon>Sarcoptiformes</taxon>
        <taxon>Astigmata</taxon>
        <taxon>Glycyphagoidea</taxon>
        <taxon>Echimyopodidae</taxon>
        <taxon>Blomia</taxon>
    </lineage>
</organism>
<sequence length="338" mass="37348">MFRRDQVRCNYCPDTVQIIEDFQAGDMICSGCGLVIVDRVIDVGAEWRTFSNDTMLNKSRVGAEENLLYDGMDLSTMIGQTGTSSAIVYTESGERKYRNKKFLNSSQRSMVSGFKEISEMAEKLNTTRPVIECGQAIFKKIQTKHALRGRSNESIAAACLYLAYRKNSVPRTFKEICAVAKANKRDIGKCYKIISKVIGEVIEQSSVVEYIPRFCAHLGLPNHTEIGAVQIVRRFEEVGLLAGRSPTTIAALAILIAIERKNGIILSEEANNATIIANNQQSKIKIMKEISEVTGAAESTIRDAYQVVQSQASTLFANILVPQSDATSSEHSMTQPNN</sequence>
<protein>
    <recommendedName>
        <fullName evidence="10">General transcription factor TFIIB</fullName>
    </recommendedName>
</protein>
<dbReference type="InterPro" id="IPR013763">
    <property type="entry name" value="Cyclin-like_dom"/>
</dbReference>
<keyword evidence="5 11" id="KW-0863">Zinc-finger</keyword>
<dbReference type="OrthoDB" id="25790at2759"/>
<keyword evidence="9" id="KW-0539">Nucleus</keyword>
<dbReference type="GO" id="GO:0070897">
    <property type="term" value="P:transcription preinitiation complex assembly"/>
    <property type="evidence" value="ECO:0007669"/>
    <property type="project" value="InterPro"/>
</dbReference>
<dbReference type="FunFam" id="1.10.472.170:FF:000001">
    <property type="entry name" value="Transcription initiation factor IIB"/>
    <property type="match status" value="1"/>
</dbReference>
<dbReference type="PROSITE" id="PS51134">
    <property type="entry name" value="ZF_TFIIB"/>
    <property type="match status" value="1"/>
</dbReference>
<keyword evidence="4" id="KW-0677">Repeat</keyword>
<gene>
    <name evidence="13" type="ORF">RDWZM_003626</name>
</gene>
<dbReference type="SUPFAM" id="SSF57783">
    <property type="entry name" value="Zinc beta-ribbon"/>
    <property type="match status" value="1"/>
</dbReference>
<dbReference type="OMA" id="DCHRTTE"/>
<keyword evidence="8" id="KW-0804">Transcription</keyword>
<comment type="similarity">
    <text evidence="2">Belongs to the TFIIB family.</text>
</comment>
<dbReference type="CDD" id="cd20551">
    <property type="entry name" value="CYCLIN_TFIIB_rpt1"/>
    <property type="match status" value="1"/>
</dbReference>
<dbReference type="EMBL" id="JAPWDV010000001">
    <property type="protein sequence ID" value="KAJ6225081.1"/>
    <property type="molecule type" value="Genomic_DNA"/>
</dbReference>
<dbReference type="GO" id="GO:0097550">
    <property type="term" value="C:transcription preinitiation complex"/>
    <property type="evidence" value="ECO:0007669"/>
    <property type="project" value="TreeGrafter"/>
</dbReference>
<name>A0A9Q0RSR7_BLOTA</name>
<dbReference type="InterPro" id="IPR013137">
    <property type="entry name" value="Znf_TFIIB"/>
</dbReference>
<reference evidence="13" key="1">
    <citation type="submission" date="2022-12" db="EMBL/GenBank/DDBJ databases">
        <title>Genome assemblies of Blomia tropicalis.</title>
        <authorList>
            <person name="Cui Y."/>
        </authorList>
    </citation>
    <scope>NUCLEOTIDE SEQUENCE</scope>
    <source>
        <tissue evidence="13">Adult mites</tissue>
    </source>
</reference>
<dbReference type="PRINTS" id="PR00685">
    <property type="entry name" value="TIFACTORIIB"/>
</dbReference>
<dbReference type="GO" id="GO:0005634">
    <property type="term" value="C:nucleus"/>
    <property type="evidence" value="ECO:0007669"/>
    <property type="project" value="UniProtKB-SubCell"/>
</dbReference>
<dbReference type="AlphaFoldDB" id="A0A9Q0RSR7"/>
<dbReference type="GO" id="GO:0016251">
    <property type="term" value="F:RNA polymerase II general transcription initiation factor activity"/>
    <property type="evidence" value="ECO:0007669"/>
    <property type="project" value="TreeGrafter"/>
</dbReference>
<dbReference type="PANTHER" id="PTHR11618">
    <property type="entry name" value="TRANSCRIPTION INITIATION FACTOR IIB-RELATED"/>
    <property type="match status" value="1"/>
</dbReference>
<keyword evidence="7" id="KW-0805">Transcription regulation</keyword>
<dbReference type="InterPro" id="IPR000812">
    <property type="entry name" value="TFIIB"/>
</dbReference>
<dbReference type="GO" id="GO:0008270">
    <property type="term" value="F:zinc ion binding"/>
    <property type="evidence" value="ECO:0007669"/>
    <property type="project" value="UniProtKB-KW"/>
</dbReference>
<dbReference type="Gene3D" id="1.10.472.10">
    <property type="entry name" value="Cyclin-like"/>
    <property type="match status" value="1"/>
</dbReference>
<comment type="caution">
    <text evidence="13">The sequence shown here is derived from an EMBL/GenBank/DDBJ whole genome shotgun (WGS) entry which is preliminary data.</text>
</comment>
<proteinExistence type="inferred from homology"/>
<accession>A0A9Q0RSR7</accession>
<dbReference type="GO" id="GO:0006367">
    <property type="term" value="P:transcription initiation at RNA polymerase II promoter"/>
    <property type="evidence" value="ECO:0007669"/>
    <property type="project" value="TreeGrafter"/>
</dbReference>
<dbReference type="InterPro" id="IPR013150">
    <property type="entry name" value="TFIIB_cyclin"/>
</dbReference>
<comment type="subcellular location">
    <subcellularLocation>
        <location evidence="1">Nucleus</location>
    </subcellularLocation>
</comment>
<evidence type="ECO:0000256" key="9">
    <source>
        <dbReference type="ARBA" id="ARBA00023242"/>
    </source>
</evidence>
<evidence type="ECO:0000256" key="3">
    <source>
        <dbReference type="ARBA" id="ARBA00022723"/>
    </source>
</evidence>
<evidence type="ECO:0000256" key="10">
    <source>
        <dbReference type="ARBA" id="ARBA00031706"/>
    </source>
</evidence>
<feature type="domain" description="TFIIB-type" evidence="12">
    <location>
        <begin position="5"/>
        <end position="37"/>
    </location>
</feature>
<evidence type="ECO:0000256" key="2">
    <source>
        <dbReference type="ARBA" id="ARBA00010857"/>
    </source>
</evidence>
<evidence type="ECO:0000313" key="14">
    <source>
        <dbReference type="Proteomes" id="UP001142055"/>
    </source>
</evidence>
<dbReference type="Proteomes" id="UP001142055">
    <property type="component" value="Chromosome 1"/>
</dbReference>
<evidence type="ECO:0000259" key="12">
    <source>
        <dbReference type="PROSITE" id="PS51134"/>
    </source>
</evidence>